<reference evidence="1 2" key="1">
    <citation type="journal article" date="2019" name="Genome Biol. Evol.">
        <title>Insights into the evolution of the New World diploid cottons (Gossypium, subgenus Houzingenia) based on genome sequencing.</title>
        <authorList>
            <person name="Grover C.E."/>
            <person name="Arick M.A. 2nd"/>
            <person name="Thrash A."/>
            <person name="Conover J.L."/>
            <person name="Sanders W.S."/>
            <person name="Peterson D.G."/>
            <person name="Frelichowski J.E."/>
            <person name="Scheffler J.A."/>
            <person name="Scheffler B.E."/>
            <person name="Wendel J.F."/>
        </authorList>
    </citation>
    <scope>NUCLEOTIDE SEQUENCE [LARGE SCALE GENOMIC DNA]</scope>
    <source>
        <strain evidence="1">57</strain>
        <tissue evidence="1">Leaf</tissue>
    </source>
</reference>
<gene>
    <name evidence="1" type="ORF">Goklo_024430</name>
</gene>
<comment type="caution">
    <text evidence="1">The sequence shown here is derived from an EMBL/GenBank/DDBJ whole genome shotgun (WGS) entry which is preliminary data.</text>
</comment>
<dbReference type="EMBL" id="JABFAB010239406">
    <property type="protein sequence ID" value="MBA0671072.1"/>
    <property type="molecule type" value="Genomic_DNA"/>
</dbReference>
<protein>
    <submittedName>
        <fullName evidence="1">Uncharacterized protein</fullName>
    </submittedName>
</protein>
<dbReference type="OrthoDB" id="999483at2759"/>
<keyword evidence="2" id="KW-1185">Reference proteome</keyword>
<evidence type="ECO:0000313" key="2">
    <source>
        <dbReference type="Proteomes" id="UP000593573"/>
    </source>
</evidence>
<evidence type="ECO:0000313" key="1">
    <source>
        <dbReference type="EMBL" id="MBA0671072.1"/>
    </source>
</evidence>
<name>A0A7J8W828_9ROSI</name>
<dbReference type="Proteomes" id="UP000593573">
    <property type="component" value="Unassembled WGS sequence"/>
</dbReference>
<proteinExistence type="predicted"/>
<accession>A0A7J8W828</accession>
<organism evidence="1 2">
    <name type="scientific">Gossypium klotzschianum</name>
    <dbReference type="NCBI Taxonomy" id="34286"/>
    <lineage>
        <taxon>Eukaryota</taxon>
        <taxon>Viridiplantae</taxon>
        <taxon>Streptophyta</taxon>
        <taxon>Embryophyta</taxon>
        <taxon>Tracheophyta</taxon>
        <taxon>Spermatophyta</taxon>
        <taxon>Magnoliopsida</taxon>
        <taxon>eudicotyledons</taxon>
        <taxon>Gunneridae</taxon>
        <taxon>Pentapetalae</taxon>
        <taxon>rosids</taxon>
        <taxon>malvids</taxon>
        <taxon>Malvales</taxon>
        <taxon>Malvaceae</taxon>
        <taxon>Malvoideae</taxon>
        <taxon>Gossypium</taxon>
    </lineage>
</organism>
<dbReference type="AlphaFoldDB" id="A0A7J8W828"/>
<sequence length="37" mass="4357">MSLYLYRSRSFMIELRASLIQADVLSLKYESESDQGR</sequence>